<dbReference type="InterPro" id="IPR036388">
    <property type="entry name" value="WH-like_DNA-bd_sf"/>
</dbReference>
<dbReference type="Proteomes" id="UP000020735">
    <property type="component" value="Unassembled WGS sequence"/>
</dbReference>
<dbReference type="Pfam" id="PF13518">
    <property type="entry name" value="HTH_28"/>
    <property type="match status" value="2"/>
</dbReference>
<evidence type="ECO:0000313" key="3">
    <source>
        <dbReference type="EMBL" id="EXC52532.1"/>
    </source>
</evidence>
<evidence type="ECO:0000259" key="2">
    <source>
        <dbReference type="Pfam" id="PF13518"/>
    </source>
</evidence>
<reference evidence="3 4" key="1">
    <citation type="submission" date="2014-02" db="EMBL/GenBank/DDBJ databases">
        <title>Comparative genomics and transcriptomics to identify genetic mechanisms underlying the emergence of carbapenem resistant Acinetobacter baumannii (CRAb).</title>
        <authorList>
            <person name="Harris A.D."/>
            <person name="Johnson K.J."/>
            <person name="George J."/>
            <person name="Shefchek K."/>
            <person name="Daugherty S.C."/>
            <person name="Parankush S."/>
            <person name="Sadzewicz L."/>
            <person name="Tallon L."/>
            <person name="Sengamalay N."/>
            <person name="Hazen T.H."/>
            <person name="Rasko D.A."/>
        </authorList>
    </citation>
    <scope>NUCLEOTIDE SEQUENCE [LARGE SCALE GENOMIC DNA]</scope>
    <source>
        <strain evidence="3 4">99063</strain>
    </source>
</reference>
<sequence>MAKYSQEFKLEVVQYYLSGFGRHQVSHKFGIHHSDVAKWVANYNNHGAEGLSRKNTNTVYTPEFKFKVIQSVLEQGLSVREATNQFNLKSHTQLLSWLLQYEEHGIDGLKAKPKGRPKSVPKPKIKKVKNALNDRDKTQEQLLEELAYLRAENAYLKKRRALIQKQKEQEQAEQQRLQDSFLN</sequence>
<evidence type="ECO:0000313" key="4">
    <source>
        <dbReference type="Proteomes" id="UP000020735"/>
    </source>
</evidence>
<dbReference type="SUPFAM" id="SSF46689">
    <property type="entry name" value="Homeodomain-like"/>
    <property type="match status" value="1"/>
</dbReference>
<comment type="caution">
    <text evidence="3">The sequence shown here is derived from an EMBL/GenBank/DDBJ whole genome shotgun (WGS) entry which is preliminary data.</text>
</comment>
<proteinExistence type="inferred from homology"/>
<dbReference type="InterPro" id="IPR009057">
    <property type="entry name" value="Homeodomain-like_sf"/>
</dbReference>
<organism evidence="3 4">
    <name type="scientific">Acinetobacter baumannii 99063</name>
    <dbReference type="NCBI Taxonomy" id="1310630"/>
    <lineage>
        <taxon>Bacteria</taxon>
        <taxon>Pseudomonadati</taxon>
        <taxon>Pseudomonadota</taxon>
        <taxon>Gammaproteobacteria</taxon>
        <taxon>Moraxellales</taxon>
        <taxon>Moraxellaceae</taxon>
        <taxon>Acinetobacter</taxon>
        <taxon>Acinetobacter calcoaceticus/baumannii complex</taxon>
    </lineage>
</organism>
<dbReference type="Gene3D" id="1.10.10.10">
    <property type="entry name" value="Winged helix-like DNA-binding domain superfamily/Winged helix DNA-binding domain"/>
    <property type="match status" value="2"/>
</dbReference>
<dbReference type="InterPro" id="IPR010921">
    <property type="entry name" value="Trp_repressor/repl_initiator"/>
</dbReference>
<dbReference type="PANTHER" id="PTHR33795">
    <property type="entry name" value="INSERTION ELEMENT IS150 PROTEIN INSJ"/>
    <property type="match status" value="1"/>
</dbReference>
<gene>
    <name evidence="3" type="ORF">J529_1144</name>
</gene>
<feature type="domain" description="Insertion element IS150 protein InsJ-like helix-turn-helix" evidence="2">
    <location>
        <begin position="65"/>
        <end position="118"/>
    </location>
</feature>
<accession>A0A009TDB6</accession>
<dbReference type="SUPFAM" id="SSF48295">
    <property type="entry name" value="TrpR-like"/>
    <property type="match status" value="1"/>
</dbReference>
<comment type="similarity">
    <text evidence="1">Belongs to the IS150/IS1296 orfA family.</text>
</comment>
<dbReference type="EMBL" id="JEXJ01000012">
    <property type="protein sequence ID" value="EXC52532.1"/>
    <property type="molecule type" value="Genomic_DNA"/>
</dbReference>
<feature type="domain" description="Insertion element IS150 protein InsJ-like helix-turn-helix" evidence="2">
    <location>
        <begin position="8"/>
        <end position="54"/>
    </location>
</feature>
<name>A0A009TDB6_ACIBA</name>
<protein>
    <submittedName>
        <fullName evidence="3">Transposase family protein</fullName>
    </submittedName>
</protein>
<dbReference type="GO" id="GO:0043565">
    <property type="term" value="F:sequence-specific DNA binding"/>
    <property type="evidence" value="ECO:0007669"/>
    <property type="project" value="InterPro"/>
</dbReference>
<dbReference type="InterPro" id="IPR052057">
    <property type="entry name" value="IS150/IS1296_orfA-like"/>
</dbReference>
<dbReference type="InterPro" id="IPR055247">
    <property type="entry name" value="InsJ-like_HTH"/>
</dbReference>
<dbReference type="AlphaFoldDB" id="A0A009TDB6"/>
<dbReference type="PATRIC" id="fig|1310630.3.peg.1122"/>
<evidence type="ECO:0000256" key="1">
    <source>
        <dbReference type="ARBA" id="ARBA00038232"/>
    </source>
</evidence>
<dbReference type="PANTHER" id="PTHR33795:SF1">
    <property type="entry name" value="INSERTION ELEMENT IS150 PROTEIN INSJ"/>
    <property type="match status" value="1"/>
</dbReference>